<feature type="transmembrane region" description="Helical" evidence="5">
    <location>
        <begin position="558"/>
        <end position="579"/>
    </location>
</feature>
<comment type="caution">
    <text evidence="7">The sequence shown here is derived from an EMBL/GenBank/DDBJ whole genome shotgun (WGS) entry which is preliminary data.</text>
</comment>
<feature type="transmembrane region" description="Helical" evidence="5">
    <location>
        <begin position="676"/>
        <end position="697"/>
    </location>
</feature>
<dbReference type="PANTHER" id="PTHR43077">
    <property type="entry name" value="TRANSPORT PERMEASE YVFS-RELATED"/>
    <property type="match status" value="1"/>
</dbReference>
<feature type="transmembrane region" description="Helical" evidence="5">
    <location>
        <begin position="625"/>
        <end position="648"/>
    </location>
</feature>
<evidence type="ECO:0000256" key="4">
    <source>
        <dbReference type="ARBA" id="ARBA00023136"/>
    </source>
</evidence>
<sequence length="719" mass="80159">MWEIYKRDIKSIFSNWVAAVILGGLIILPSLYAWLNIAASWDPYAKTSQIPVGIVNEDSGAKLQNQHIDAGEELVATLHKNHDMNWQFTNRNTAMEKVRNGDFFAVIIIPENFSKELATVVSGKPRKAKIEYYVNEKINSIAPKITSKGASVLAEEMSSKFIGTVNGTIFEMFNRIGIEMQNNLPDIEKFKNYVFTLEKDLPGIHTELKKAQKDANSASTLIGDAQNEIPQVKKLTEDGLNTIENTLTFLTQAEGRLNDMSPKIKEDLQTVQKISADANSLLKQLQNTKIDFTEVNKAKETLDNQVTSSIDKVNNVEQTLADLKEFNDKNNIKDQSQLLSSAIESTKNLEALLVEAQTNARNVNEVLAGKEQEIIDAINSLQTIAQKTSVGLDSFIKEYAQSIEPTVFKAINDAQNTLSTSKDKLTLIQTQLPEVVRIINNTDGYISEAKSGLNTALGQYPYVNTKVRELANKIRDFEKETDLNSVIQLLINDPNAEKSFFEQPIKLNENAIFPIKNYGTGMTPFYTVLSIWVGCLLLISLLSVGAKNEEDYTTRQIYFGKLFTFWTIGILQTLIITMGDLFILKVSAHNPVWFVLFCLFISLVFMSVVYTLVSVFGDVGKALAIVLLVLQLAGSGGTYPVVLLPKFFQVINPYLPFTYAIGMAREAIGGIIWNKILVDVIVLGIVLIVALLFGAILKKRLNVITSRMLLKSRKSGLFH</sequence>
<proteinExistence type="predicted"/>
<dbReference type="InterPro" id="IPR013525">
    <property type="entry name" value="ABC2_TM"/>
</dbReference>
<keyword evidence="3 5" id="KW-1133">Transmembrane helix</keyword>
<dbReference type="Gene3D" id="3.40.1710.10">
    <property type="entry name" value="abc type-2 transporter like domain"/>
    <property type="match status" value="1"/>
</dbReference>
<dbReference type="AlphaFoldDB" id="A0A0M0LGP7"/>
<gene>
    <name evidence="7" type="ORF">AMD00_14060</name>
</gene>
<organism evidence="7 8">
    <name type="scientific">Viridibacillus arvi</name>
    <dbReference type="NCBI Taxonomy" id="263475"/>
    <lineage>
        <taxon>Bacteria</taxon>
        <taxon>Bacillati</taxon>
        <taxon>Bacillota</taxon>
        <taxon>Bacilli</taxon>
        <taxon>Bacillales</taxon>
        <taxon>Caryophanaceae</taxon>
        <taxon>Viridibacillus</taxon>
    </lineage>
</organism>
<dbReference type="PANTHER" id="PTHR43077:SF10">
    <property type="entry name" value="TRANSPORT PERMEASE PROTEIN"/>
    <property type="match status" value="1"/>
</dbReference>
<feature type="transmembrane region" description="Helical" evidence="5">
    <location>
        <begin position="525"/>
        <end position="546"/>
    </location>
</feature>
<dbReference type="InterPro" id="IPR017501">
    <property type="entry name" value="Phage_infect_YhgE_C"/>
</dbReference>
<name>A0A0M0LGP7_9BACL</name>
<dbReference type="EMBL" id="LILB01000005">
    <property type="protein sequence ID" value="KOO50141.1"/>
    <property type="molecule type" value="Genomic_DNA"/>
</dbReference>
<feature type="domain" description="ABC-2 type transporter transmembrane" evidence="6">
    <location>
        <begin position="26"/>
        <end position="695"/>
    </location>
</feature>
<dbReference type="Proteomes" id="UP000036867">
    <property type="component" value="Unassembled WGS sequence"/>
</dbReference>
<dbReference type="Pfam" id="PF12698">
    <property type="entry name" value="ABC2_membrane_3"/>
    <property type="match status" value="1"/>
</dbReference>
<dbReference type="GO" id="GO:0140359">
    <property type="term" value="F:ABC-type transporter activity"/>
    <property type="evidence" value="ECO:0007669"/>
    <property type="project" value="InterPro"/>
</dbReference>
<reference evidence="8" key="1">
    <citation type="submission" date="2015-08" db="EMBL/GenBank/DDBJ databases">
        <title>Fjat-10028 dsm 16317.</title>
        <authorList>
            <person name="Liu B."/>
            <person name="Wang J."/>
            <person name="Zhu Y."/>
            <person name="Liu G."/>
            <person name="Chen Q."/>
            <person name="Chen Z."/>
            <person name="Lan J."/>
            <person name="Che J."/>
            <person name="Ge C."/>
            <person name="Shi H."/>
            <person name="Pan Z."/>
            <person name="Liu X."/>
        </authorList>
    </citation>
    <scope>NUCLEOTIDE SEQUENCE [LARGE SCALE GENOMIC DNA]</scope>
    <source>
        <strain evidence="8">DSM 16317</strain>
    </source>
</reference>
<feature type="transmembrane region" description="Helical" evidence="5">
    <location>
        <begin position="12"/>
        <end position="35"/>
    </location>
</feature>
<dbReference type="InterPro" id="IPR017500">
    <property type="entry name" value="Phage_infect_YhgE_N"/>
</dbReference>
<keyword evidence="2 5" id="KW-0812">Transmembrane</keyword>
<evidence type="ECO:0000313" key="8">
    <source>
        <dbReference type="Proteomes" id="UP000036867"/>
    </source>
</evidence>
<dbReference type="NCBIfam" id="TIGR03061">
    <property type="entry name" value="pip_yhgE_Nterm"/>
    <property type="match status" value="1"/>
</dbReference>
<dbReference type="GO" id="GO:0016020">
    <property type="term" value="C:membrane"/>
    <property type="evidence" value="ECO:0007669"/>
    <property type="project" value="UniProtKB-SubCell"/>
</dbReference>
<evidence type="ECO:0000313" key="7">
    <source>
        <dbReference type="EMBL" id="KOO50141.1"/>
    </source>
</evidence>
<evidence type="ECO:0000256" key="2">
    <source>
        <dbReference type="ARBA" id="ARBA00022692"/>
    </source>
</evidence>
<accession>A0A0M0LGP7</accession>
<keyword evidence="4 5" id="KW-0472">Membrane</keyword>
<dbReference type="InterPro" id="IPR051328">
    <property type="entry name" value="T7SS_ABC-Transporter"/>
</dbReference>
<evidence type="ECO:0000256" key="5">
    <source>
        <dbReference type="SAM" id="Phobius"/>
    </source>
</evidence>
<dbReference type="NCBIfam" id="TIGR03062">
    <property type="entry name" value="pip_yhgE_Cterm"/>
    <property type="match status" value="1"/>
</dbReference>
<evidence type="ECO:0000259" key="6">
    <source>
        <dbReference type="Pfam" id="PF12698"/>
    </source>
</evidence>
<dbReference type="PATRIC" id="fig|263475.3.peg.4076"/>
<evidence type="ECO:0000256" key="3">
    <source>
        <dbReference type="ARBA" id="ARBA00022989"/>
    </source>
</evidence>
<feature type="transmembrane region" description="Helical" evidence="5">
    <location>
        <begin position="591"/>
        <end position="613"/>
    </location>
</feature>
<evidence type="ECO:0000256" key="1">
    <source>
        <dbReference type="ARBA" id="ARBA00004141"/>
    </source>
</evidence>
<keyword evidence="8" id="KW-1185">Reference proteome</keyword>
<protein>
    <submittedName>
        <fullName evidence="7">Phage infection protein</fullName>
    </submittedName>
</protein>
<comment type="subcellular location">
    <subcellularLocation>
        <location evidence="1">Membrane</location>
        <topology evidence="1">Multi-pass membrane protein</topology>
    </subcellularLocation>
</comment>